<dbReference type="Pfam" id="PF01549">
    <property type="entry name" value="ShK"/>
    <property type="match status" value="2"/>
</dbReference>
<gene>
    <name evidence="4" type="ORF">Tcan_03041</name>
</gene>
<dbReference type="EMBL" id="JPKZ01000969">
    <property type="protein sequence ID" value="KHN84499.1"/>
    <property type="molecule type" value="Genomic_DNA"/>
</dbReference>
<dbReference type="OMA" id="MNCANDI"/>
<feature type="chain" id="PRO_5011977542" description="ShKT domain-containing protein" evidence="2">
    <location>
        <begin position="16"/>
        <end position="240"/>
    </location>
</feature>
<comment type="caution">
    <text evidence="1">Lacks conserved residue(s) required for the propagation of feature annotation.</text>
</comment>
<proteinExistence type="predicted"/>
<evidence type="ECO:0000256" key="1">
    <source>
        <dbReference type="PROSITE-ProRule" id="PRU01005"/>
    </source>
</evidence>
<name>A0A0B2VT33_TOXCA</name>
<evidence type="ECO:0000256" key="2">
    <source>
        <dbReference type="SAM" id="SignalP"/>
    </source>
</evidence>
<keyword evidence="2" id="KW-0732">Signal</keyword>
<feature type="signal peptide" evidence="2">
    <location>
        <begin position="1"/>
        <end position="15"/>
    </location>
</feature>
<accession>A0A0B2VT33</accession>
<protein>
    <recommendedName>
        <fullName evidence="3">ShKT domain-containing protein</fullName>
    </recommendedName>
</protein>
<evidence type="ECO:0000313" key="4">
    <source>
        <dbReference type="EMBL" id="KHN84499.1"/>
    </source>
</evidence>
<dbReference type="Proteomes" id="UP000031036">
    <property type="component" value="Unassembled WGS sequence"/>
</dbReference>
<dbReference type="PANTHER" id="PTHR21724">
    <property type="entry name" value="SHKT DOMAIN-CONTAINING PROTEIN"/>
    <property type="match status" value="1"/>
</dbReference>
<organism evidence="4 5">
    <name type="scientific">Toxocara canis</name>
    <name type="common">Canine roundworm</name>
    <dbReference type="NCBI Taxonomy" id="6265"/>
    <lineage>
        <taxon>Eukaryota</taxon>
        <taxon>Metazoa</taxon>
        <taxon>Ecdysozoa</taxon>
        <taxon>Nematoda</taxon>
        <taxon>Chromadorea</taxon>
        <taxon>Rhabditida</taxon>
        <taxon>Spirurina</taxon>
        <taxon>Ascaridomorpha</taxon>
        <taxon>Ascaridoidea</taxon>
        <taxon>Toxocaridae</taxon>
        <taxon>Toxocara</taxon>
    </lineage>
</organism>
<feature type="domain" description="ShKT" evidence="3">
    <location>
        <begin position="97"/>
        <end position="143"/>
    </location>
</feature>
<dbReference type="PANTHER" id="PTHR21724:SF109">
    <property type="entry name" value="SHKT DOMAIN-CONTAINING PROTEIN"/>
    <property type="match status" value="1"/>
</dbReference>
<reference evidence="4 5" key="1">
    <citation type="submission" date="2014-11" db="EMBL/GenBank/DDBJ databases">
        <title>Genetic blueprint of the zoonotic pathogen Toxocara canis.</title>
        <authorList>
            <person name="Zhu X.-Q."/>
            <person name="Korhonen P.K."/>
            <person name="Cai H."/>
            <person name="Young N.D."/>
            <person name="Nejsum P."/>
            <person name="von Samson-Himmelstjerna G."/>
            <person name="Boag P.R."/>
            <person name="Tan P."/>
            <person name="Li Q."/>
            <person name="Min J."/>
            <person name="Yang Y."/>
            <person name="Wang X."/>
            <person name="Fang X."/>
            <person name="Hall R.S."/>
            <person name="Hofmann A."/>
            <person name="Sternberg P.W."/>
            <person name="Jex A.R."/>
            <person name="Gasser R.B."/>
        </authorList>
    </citation>
    <scope>NUCLEOTIDE SEQUENCE [LARGE SCALE GENOMIC DNA]</scope>
    <source>
        <strain evidence="4">PN_DK_2014</strain>
    </source>
</reference>
<evidence type="ECO:0000259" key="3">
    <source>
        <dbReference type="PROSITE" id="PS51670"/>
    </source>
</evidence>
<dbReference type="AlphaFoldDB" id="A0A0B2VT33"/>
<comment type="caution">
    <text evidence="4">The sequence shown here is derived from an EMBL/GenBank/DDBJ whole genome shotgun (WGS) entry which is preliminary data.</text>
</comment>
<sequence>MKILLLISFATVAFAAEPSKDVVIQQCAISVGGVQRPSVAPSLCKNTYADVPCSYLYPVSDNSSHSNASENFLVSNRCYSGPLQPYAKLCSSQCALCCEEPEYNCTDKLPKQKCQLFSQYGLCGDPDLYDFLNYNCRQSCGLCKKPEFNGTFCMDTFKHCDQLFGLVPCSNKFMLQNCKGTCMISENCGKTTPFHPMTTAAPITMAPTTVAPTTEAPTTEAPTTMAPTMANATTMAPTTV</sequence>
<dbReference type="Gene3D" id="1.10.10.1940">
    <property type="match status" value="1"/>
</dbReference>
<evidence type="ECO:0000313" key="5">
    <source>
        <dbReference type="Proteomes" id="UP000031036"/>
    </source>
</evidence>
<dbReference type="InterPro" id="IPR003582">
    <property type="entry name" value="ShKT_dom"/>
</dbReference>
<dbReference type="PROSITE" id="PS51670">
    <property type="entry name" value="SHKT"/>
    <property type="match status" value="1"/>
</dbReference>
<keyword evidence="5" id="KW-1185">Reference proteome</keyword>